<name>A0A5C4RSD8_9GAMM</name>
<dbReference type="InterPro" id="IPR011990">
    <property type="entry name" value="TPR-like_helical_dom_sf"/>
</dbReference>
<keyword evidence="3" id="KW-1185">Reference proteome</keyword>
<dbReference type="PANTHER" id="PTHR11102:SF160">
    <property type="entry name" value="ERAD-ASSOCIATED E3 UBIQUITIN-PROTEIN LIGASE COMPONENT HRD3"/>
    <property type="match status" value="1"/>
</dbReference>
<feature type="signal peptide" evidence="1">
    <location>
        <begin position="1"/>
        <end position="27"/>
    </location>
</feature>
<dbReference type="AlphaFoldDB" id="A0A5C4RSD8"/>
<organism evidence="2 3">
    <name type="scientific">Arenimonas terrae</name>
    <dbReference type="NCBI Taxonomy" id="2546226"/>
    <lineage>
        <taxon>Bacteria</taxon>
        <taxon>Pseudomonadati</taxon>
        <taxon>Pseudomonadota</taxon>
        <taxon>Gammaproteobacteria</taxon>
        <taxon>Lysobacterales</taxon>
        <taxon>Lysobacteraceae</taxon>
        <taxon>Arenimonas</taxon>
    </lineage>
</organism>
<dbReference type="RefSeq" id="WP_139448494.1">
    <property type="nucleotide sequence ID" value="NZ_SMDR01000002.1"/>
</dbReference>
<comment type="caution">
    <text evidence="2">The sequence shown here is derived from an EMBL/GenBank/DDBJ whole genome shotgun (WGS) entry which is preliminary data.</text>
</comment>
<accession>A0A5C4RSD8</accession>
<dbReference type="PANTHER" id="PTHR11102">
    <property type="entry name" value="SEL-1-LIKE PROTEIN"/>
    <property type="match status" value="1"/>
</dbReference>
<dbReference type="EMBL" id="SMDR01000002">
    <property type="protein sequence ID" value="TNJ33761.1"/>
    <property type="molecule type" value="Genomic_DNA"/>
</dbReference>
<evidence type="ECO:0000313" key="3">
    <source>
        <dbReference type="Proteomes" id="UP000305760"/>
    </source>
</evidence>
<dbReference type="SUPFAM" id="SSF81901">
    <property type="entry name" value="HCP-like"/>
    <property type="match status" value="3"/>
</dbReference>
<gene>
    <name evidence="2" type="ORF">E1B00_10520</name>
</gene>
<keyword evidence="1" id="KW-0732">Signal</keyword>
<dbReference type="InterPro" id="IPR050767">
    <property type="entry name" value="Sel1_AlgK"/>
</dbReference>
<dbReference type="Gene3D" id="1.25.40.10">
    <property type="entry name" value="Tetratricopeptide repeat domain"/>
    <property type="match status" value="1"/>
</dbReference>
<evidence type="ECO:0000313" key="2">
    <source>
        <dbReference type="EMBL" id="TNJ33761.1"/>
    </source>
</evidence>
<proteinExistence type="predicted"/>
<feature type="chain" id="PRO_5022952085" evidence="1">
    <location>
        <begin position="28"/>
        <end position="752"/>
    </location>
</feature>
<dbReference type="OrthoDB" id="6019942at2"/>
<dbReference type="SMART" id="SM00671">
    <property type="entry name" value="SEL1"/>
    <property type="match status" value="4"/>
</dbReference>
<sequence length="752" mass="82090">MTKSKRGGGWSWLLVPAFLLATAPVFAKDPDVSPAAVDAAWKKFLAEADAEAVYDAYSEAFKAEDDDQKPSAQGCREHADALERAVATVPVGLSIHYLAYRCADLLGDESGAERHLAWFGALARHALASAPADWSSPPIRVVVGRDIYALLEASGLEFRYQSLETQPQERYLIIQVAAWDPEDKRERHLLFDFTDTYVQLSRDDANAVYPAFRKAYQDNVVRHFVDQKQIMGLDLDAARRASASEDPAEKVTLLRPIAEIGGVHAAHVWLLTCHREPFAGCGEGLVDALLPFVEKGHGTPTVLLSLAYAHGIGVDKDERASLALLDAADRAMGPGRASLDFARYQLGMKQPFSAALLERLDKAARRDLPAATVLLALAREDAKTSDWTDADREAVQVAARGGSVAATIALAQQLHDRADDAQALEWLVKAAHLGDPYSQDVYSTRLADGDGVKADPDAAAHWRRQAAAGGDVDAMTRLGWDAWAARKGPEAERWLISAVMYGSQQAMFELVELYSEGLEGMRFGAARAIEILKSLEDTENGAKARRYLADFHLRGVGVDKDPEKARTYYLKDAQDGDRESQTLLGLGMMRGDFGDPEPEAGEAWVQKAIDAGYVDAIDGLAFYYFYEVGENAGRARAVQMWRSALDAKDNALVLNNLAWVLCTTPHADVADREEGGRVARRLGEEDFLPSGQVDTLAACHAANGRFAEAVAKQEEAIADLVRFAPDDDSLEGMRARLALYRSGKPYVETGDP</sequence>
<dbReference type="InterPro" id="IPR006597">
    <property type="entry name" value="Sel1-like"/>
</dbReference>
<dbReference type="Proteomes" id="UP000305760">
    <property type="component" value="Unassembled WGS sequence"/>
</dbReference>
<dbReference type="Pfam" id="PF08238">
    <property type="entry name" value="Sel1"/>
    <property type="match status" value="5"/>
</dbReference>
<protein>
    <submittedName>
        <fullName evidence="2">Sel1 repeat family protein</fullName>
    </submittedName>
</protein>
<reference evidence="2 3" key="1">
    <citation type="submission" date="2019-03" db="EMBL/GenBank/DDBJ databases">
        <title>Arenimonas daejeonensis sp. nov., isolated from compost.</title>
        <authorList>
            <person name="Jeon C.O."/>
        </authorList>
    </citation>
    <scope>NUCLEOTIDE SEQUENCE [LARGE SCALE GENOMIC DNA]</scope>
    <source>
        <strain evidence="2 3">R29</strain>
    </source>
</reference>
<evidence type="ECO:0000256" key="1">
    <source>
        <dbReference type="SAM" id="SignalP"/>
    </source>
</evidence>